<accession>A0A0R3W4J9</accession>
<dbReference type="Proteomes" id="UP000282613">
    <property type="component" value="Unassembled WGS sequence"/>
</dbReference>
<protein>
    <submittedName>
        <fullName evidence="1 3">Uncharacterized protein</fullName>
    </submittedName>
</protein>
<dbReference type="WBParaSite" id="TASK_0000496301-mRNA-1">
    <property type="protein sequence ID" value="TASK_0000496301-mRNA-1"/>
    <property type="gene ID" value="TASK_0000496301"/>
</dbReference>
<reference evidence="1 2" key="2">
    <citation type="submission" date="2018-11" db="EMBL/GenBank/DDBJ databases">
        <authorList>
            <consortium name="Pathogen Informatics"/>
        </authorList>
    </citation>
    <scope>NUCLEOTIDE SEQUENCE [LARGE SCALE GENOMIC DNA]</scope>
</reference>
<name>A0A0R3W4J9_TAEAS</name>
<organism evidence="3">
    <name type="scientific">Taenia asiatica</name>
    <name type="common">Asian tapeworm</name>
    <dbReference type="NCBI Taxonomy" id="60517"/>
    <lineage>
        <taxon>Eukaryota</taxon>
        <taxon>Metazoa</taxon>
        <taxon>Spiralia</taxon>
        <taxon>Lophotrochozoa</taxon>
        <taxon>Platyhelminthes</taxon>
        <taxon>Cestoda</taxon>
        <taxon>Eucestoda</taxon>
        <taxon>Cyclophyllidea</taxon>
        <taxon>Taeniidae</taxon>
        <taxon>Taenia</taxon>
    </lineage>
</organism>
<reference evidence="3" key="1">
    <citation type="submission" date="2017-02" db="UniProtKB">
        <authorList>
            <consortium name="WormBaseParasite"/>
        </authorList>
    </citation>
    <scope>IDENTIFICATION</scope>
</reference>
<proteinExistence type="predicted"/>
<sequence>MDFWCFENLHSPYIKTAGVPEGESVHVAGVDMSLYCPTSLPSPYISGLPEAGRRASRPATSLPPSLARSIYHPLSSTSLVPKSVQAPTMGLSSETTFCLSYSPPPPPPFVQLLIQNVGVS</sequence>
<dbReference type="AlphaFoldDB" id="A0A0R3W4J9"/>
<gene>
    <name evidence="1" type="ORF">TASK_LOCUS4964</name>
</gene>
<dbReference type="EMBL" id="UYRS01018383">
    <property type="protein sequence ID" value="VDK34286.1"/>
    <property type="molecule type" value="Genomic_DNA"/>
</dbReference>
<keyword evidence="2" id="KW-1185">Reference proteome</keyword>
<evidence type="ECO:0000313" key="1">
    <source>
        <dbReference type="EMBL" id="VDK34286.1"/>
    </source>
</evidence>
<evidence type="ECO:0000313" key="2">
    <source>
        <dbReference type="Proteomes" id="UP000282613"/>
    </source>
</evidence>
<evidence type="ECO:0000313" key="3">
    <source>
        <dbReference type="WBParaSite" id="TASK_0000496301-mRNA-1"/>
    </source>
</evidence>